<dbReference type="SMART" id="SM00448">
    <property type="entry name" value="REC"/>
    <property type="match status" value="1"/>
</dbReference>
<dbReference type="PANTHER" id="PTHR37299">
    <property type="entry name" value="TRANSCRIPTIONAL REGULATOR-RELATED"/>
    <property type="match status" value="1"/>
</dbReference>
<sequence>MKAILVDDTKLARQELGYLLKGIADIDVVAEAANVDEAKTLIEEHRPDLIFLDIQMPGKDGFALLEELDEVPEVIFVTAYNEYAMKAFDFNALDYLQKPVKAERLARALNKVRDRLAGKLAPEKERLTESSQVFVKDGEHCWFVELKNIRIFEIYDNYTKIYFEDQTPMIPRTLNYMEKRLDPQVFFRANRQQIINLKWIDKVEPWFSGSIRIHLRDDSIVEVSRRQTLKFKELMSF</sequence>
<organism evidence="4 5">
    <name type="scientific">Reichenbachiella ulvae</name>
    <dbReference type="NCBI Taxonomy" id="2980104"/>
    <lineage>
        <taxon>Bacteria</taxon>
        <taxon>Pseudomonadati</taxon>
        <taxon>Bacteroidota</taxon>
        <taxon>Cytophagia</taxon>
        <taxon>Cytophagales</taxon>
        <taxon>Reichenbachiellaceae</taxon>
        <taxon>Reichenbachiella</taxon>
    </lineage>
</organism>
<reference evidence="4 5" key="1">
    <citation type="submission" date="2022-10" db="EMBL/GenBank/DDBJ databases">
        <title>Comparative genomics and taxonomic characterization of three novel marine species of genus Reichenbachiella exhibiting antioxidant and polysaccharide degradation activities.</title>
        <authorList>
            <person name="Muhammad N."/>
            <person name="Lee Y.-J."/>
            <person name="Ko J."/>
            <person name="Kim S.-G."/>
        </authorList>
    </citation>
    <scope>NUCLEOTIDE SEQUENCE [LARGE SCALE GENOMIC DNA]</scope>
    <source>
        <strain evidence="4 5">ABR2-5</strain>
    </source>
</reference>
<feature type="modified residue" description="4-aspartylphosphate" evidence="1">
    <location>
        <position position="53"/>
    </location>
</feature>
<dbReference type="Gene3D" id="2.40.50.1020">
    <property type="entry name" value="LytTr DNA-binding domain"/>
    <property type="match status" value="1"/>
</dbReference>
<evidence type="ECO:0000259" key="3">
    <source>
        <dbReference type="PROSITE" id="PS50930"/>
    </source>
</evidence>
<dbReference type="Proteomes" id="UP001300692">
    <property type="component" value="Unassembled WGS sequence"/>
</dbReference>
<dbReference type="Gene3D" id="3.40.50.2300">
    <property type="match status" value="1"/>
</dbReference>
<evidence type="ECO:0000313" key="4">
    <source>
        <dbReference type="EMBL" id="MCV9388880.1"/>
    </source>
</evidence>
<evidence type="ECO:0000313" key="5">
    <source>
        <dbReference type="Proteomes" id="UP001300692"/>
    </source>
</evidence>
<evidence type="ECO:0000259" key="2">
    <source>
        <dbReference type="PROSITE" id="PS50110"/>
    </source>
</evidence>
<dbReference type="Pfam" id="PF00072">
    <property type="entry name" value="Response_reg"/>
    <property type="match status" value="1"/>
</dbReference>
<feature type="domain" description="HTH LytTR-type" evidence="3">
    <location>
        <begin position="144"/>
        <end position="237"/>
    </location>
</feature>
<proteinExistence type="predicted"/>
<comment type="caution">
    <text evidence="4">The sequence shown here is derived from an EMBL/GenBank/DDBJ whole genome shotgun (WGS) entry which is preliminary data.</text>
</comment>
<dbReference type="PROSITE" id="PS50110">
    <property type="entry name" value="RESPONSE_REGULATORY"/>
    <property type="match status" value="1"/>
</dbReference>
<accession>A0ABT3CYV3</accession>
<name>A0ABT3CYV3_9BACT</name>
<dbReference type="PROSITE" id="PS50930">
    <property type="entry name" value="HTH_LYTTR"/>
    <property type="match status" value="1"/>
</dbReference>
<keyword evidence="4" id="KW-0238">DNA-binding</keyword>
<dbReference type="RefSeq" id="WP_264139770.1">
    <property type="nucleotide sequence ID" value="NZ_JAOYOD010000001.1"/>
</dbReference>
<dbReference type="InterPro" id="IPR046947">
    <property type="entry name" value="LytR-like"/>
</dbReference>
<dbReference type="EMBL" id="JAOYOD010000001">
    <property type="protein sequence ID" value="MCV9388880.1"/>
    <property type="molecule type" value="Genomic_DNA"/>
</dbReference>
<dbReference type="InterPro" id="IPR001789">
    <property type="entry name" value="Sig_transdc_resp-reg_receiver"/>
</dbReference>
<gene>
    <name evidence="4" type="ORF">N7U62_19540</name>
</gene>
<dbReference type="SMART" id="SM00850">
    <property type="entry name" value="LytTR"/>
    <property type="match status" value="1"/>
</dbReference>
<keyword evidence="1" id="KW-0597">Phosphoprotein</keyword>
<dbReference type="PANTHER" id="PTHR37299:SF1">
    <property type="entry name" value="STAGE 0 SPORULATION PROTEIN A HOMOLOG"/>
    <property type="match status" value="1"/>
</dbReference>
<dbReference type="InterPro" id="IPR007492">
    <property type="entry name" value="LytTR_DNA-bd_dom"/>
</dbReference>
<evidence type="ECO:0000256" key="1">
    <source>
        <dbReference type="PROSITE-ProRule" id="PRU00169"/>
    </source>
</evidence>
<dbReference type="GO" id="GO:0003677">
    <property type="term" value="F:DNA binding"/>
    <property type="evidence" value="ECO:0007669"/>
    <property type="project" value="UniProtKB-KW"/>
</dbReference>
<keyword evidence="5" id="KW-1185">Reference proteome</keyword>
<dbReference type="Pfam" id="PF04397">
    <property type="entry name" value="LytTR"/>
    <property type="match status" value="1"/>
</dbReference>
<feature type="domain" description="Response regulatory" evidence="2">
    <location>
        <begin position="2"/>
        <end position="113"/>
    </location>
</feature>
<dbReference type="InterPro" id="IPR011006">
    <property type="entry name" value="CheY-like_superfamily"/>
</dbReference>
<dbReference type="SUPFAM" id="SSF52172">
    <property type="entry name" value="CheY-like"/>
    <property type="match status" value="1"/>
</dbReference>
<protein>
    <submittedName>
        <fullName evidence="4">LytTR family DNA-binding domain-containing protein</fullName>
    </submittedName>
</protein>